<comment type="pathway">
    <text evidence="2">Polyol metabolism; (R,R)-butane-2,3-diol biosynthesis; (R,R)-butane-2,3-diol from pyruvate: step 2/3.</text>
</comment>
<dbReference type="Pfam" id="PF03306">
    <property type="entry name" value="AAL_decarboxy"/>
    <property type="match status" value="1"/>
</dbReference>
<accession>A0A7G9Z5S5</accession>
<keyword evidence="6" id="KW-0210">Decarboxylase</keyword>
<proteinExistence type="inferred from homology"/>
<dbReference type="SUPFAM" id="SSF117856">
    <property type="entry name" value="AF0104/ALDC/Ptd012-like"/>
    <property type="match status" value="1"/>
</dbReference>
<keyword evidence="7" id="KW-0005">Acetoin biosynthesis</keyword>
<gene>
    <name evidence="10" type="ORF">JLLEDACL_00008</name>
</gene>
<dbReference type="PIRSF" id="PIRSF001332">
    <property type="entry name" value="Acetolac_decarb"/>
    <property type="match status" value="1"/>
</dbReference>
<dbReference type="EMBL" id="MT631623">
    <property type="protein sequence ID" value="QNO55609.1"/>
    <property type="molecule type" value="Genomic_DNA"/>
</dbReference>
<feature type="transmembrane region" description="Helical" evidence="9">
    <location>
        <begin position="7"/>
        <end position="26"/>
    </location>
</feature>
<keyword evidence="9" id="KW-0812">Transmembrane</keyword>
<protein>
    <recommendedName>
        <fullName evidence="5">Alpha-acetolactate decarboxylase</fullName>
        <ecNumber evidence="4">4.1.1.5</ecNumber>
    </recommendedName>
</protein>
<evidence type="ECO:0000256" key="4">
    <source>
        <dbReference type="ARBA" id="ARBA00013204"/>
    </source>
</evidence>
<evidence type="ECO:0000256" key="6">
    <source>
        <dbReference type="ARBA" id="ARBA00022793"/>
    </source>
</evidence>
<evidence type="ECO:0000256" key="3">
    <source>
        <dbReference type="ARBA" id="ARBA00007106"/>
    </source>
</evidence>
<dbReference type="NCBIfam" id="TIGR01252">
    <property type="entry name" value="acetolac_decarb"/>
    <property type="match status" value="1"/>
</dbReference>
<dbReference type="PANTHER" id="PTHR35524:SF1">
    <property type="entry name" value="ALPHA-ACETOLACTATE DECARBOXYLASE"/>
    <property type="match status" value="1"/>
</dbReference>
<comment type="similarity">
    <text evidence="3">Belongs to the alpha-acetolactate decarboxylase family.</text>
</comment>
<dbReference type="CDD" id="cd17299">
    <property type="entry name" value="acetolactate_decarboxylase"/>
    <property type="match status" value="1"/>
</dbReference>
<organism evidence="10">
    <name type="scientific">Candidatus Methanophaga sp. ANME-1 ERB7</name>
    <dbReference type="NCBI Taxonomy" id="2759913"/>
    <lineage>
        <taxon>Archaea</taxon>
        <taxon>Methanobacteriati</taxon>
        <taxon>Methanobacteriota</taxon>
        <taxon>Stenosarchaea group</taxon>
        <taxon>Methanomicrobia</taxon>
        <taxon>Candidatus Methanophagales</taxon>
        <taxon>Candidatus Methanophagaceae</taxon>
        <taxon>Candidatus Methanophaga</taxon>
    </lineage>
</organism>
<dbReference type="Gene3D" id="3.30.1330.80">
    <property type="entry name" value="Hypothetical protein, similar to alpha- acetolactate decarboxylase, domain 2"/>
    <property type="match status" value="2"/>
</dbReference>
<evidence type="ECO:0000256" key="8">
    <source>
        <dbReference type="ARBA" id="ARBA00023239"/>
    </source>
</evidence>
<keyword evidence="9" id="KW-0472">Membrane</keyword>
<evidence type="ECO:0000256" key="7">
    <source>
        <dbReference type="ARBA" id="ARBA00023061"/>
    </source>
</evidence>
<sequence length="246" mass="27796">MKSETKIPFVIACVVCLTVGILAGYLPSYYSDIQNQADILTQVSTVDAILNGLYDGEMVALDGNFYQIKSDGVAYPVDDDMTTPFACVIFFDADREIPVWKGLNYTQFQDYLDGSTQEKNLFHAVKMEGTFEYVKTRSVPGQEKPYPPLIEVTAHQPTFEFNDIKGTIVGFYCPDYVEGLNVPGYHLHFITADRTAGGHVLEFVIEDVRLFVDYTSELHIILPNTDEFNRLDLTKSRTEELEKAEK</sequence>
<dbReference type="EC" id="4.1.1.5" evidence="4"/>
<dbReference type="GO" id="GO:0045151">
    <property type="term" value="P:acetoin biosynthetic process"/>
    <property type="evidence" value="ECO:0007669"/>
    <property type="project" value="UniProtKB-KW"/>
</dbReference>
<dbReference type="AlphaFoldDB" id="A0A7G9Z5S5"/>
<keyword evidence="8" id="KW-0456">Lyase</keyword>
<evidence type="ECO:0000313" key="10">
    <source>
        <dbReference type="EMBL" id="QNO55609.1"/>
    </source>
</evidence>
<evidence type="ECO:0000256" key="9">
    <source>
        <dbReference type="SAM" id="Phobius"/>
    </source>
</evidence>
<comment type="catalytic activity">
    <reaction evidence="1">
        <text>(2S)-2-acetolactate + H(+) = (R)-acetoin + CO2</text>
        <dbReference type="Rhea" id="RHEA:21580"/>
        <dbReference type="ChEBI" id="CHEBI:15378"/>
        <dbReference type="ChEBI" id="CHEBI:15686"/>
        <dbReference type="ChEBI" id="CHEBI:16526"/>
        <dbReference type="ChEBI" id="CHEBI:58476"/>
        <dbReference type="EC" id="4.1.1.5"/>
    </reaction>
</comment>
<dbReference type="GO" id="GO:0047605">
    <property type="term" value="F:acetolactate decarboxylase activity"/>
    <property type="evidence" value="ECO:0007669"/>
    <property type="project" value="UniProtKB-EC"/>
</dbReference>
<reference evidence="10" key="1">
    <citation type="submission" date="2020-06" db="EMBL/GenBank/DDBJ databases">
        <title>Unique genomic features of the anaerobic methanotrophic archaea.</title>
        <authorList>
            <person name="Chadwick G.L."/>
            <person name="Skennerton C.T."/>
            <person name="Laso-Perez R."/>
            <person name="Leu A.O."/>
            <person name="Speth D.R."/>
            <person name="Yu H."/>
            <person name="Morgan-Lang C."/>
            <person name="Hatzenpichler R."/>
            <person name="Goudeau D."/>
            <person name="Malmstrom R."/>
            <person name="Brazelton W.J."/>
            <person name="Woyke T."/>
            <person name="Hallam S.J."/>
            <person name="Tyson G.W."/>
            <person name="Wegener G."/>
            <person name="Boetius A."/>
            <person name="Orphan V."/>
        </authorList>
    </citation>
    <scope>NUCLEOTIDE SEQUENCE</scope>
</reference>
<dbReference type="PANTHER" id="PTHR35524">
    <property type="entry name" value="ALPHA-ACETOLACTATE DECARBOXYLASE"/>
    <property type="match status" value="1"/>
</dbReference>
<dbReference type="UniPathway" id="UPA00626">
    <property type="reaction ID" value="UER00678"/>
</dbReference>
<keyword evidence="9" id="KW-1133">Transmembrane helix</keyword>
<evidence type="ECO:0000256" key="1">
    <source>
        <dbReference type="ARBA" id="ARBA00001784"/>
    </source>
</evidence>
<evidence type="ECO:0000256" key="5">
    <source>
        <dbReference type="ARBA" id="ARBA00020164"/>
    </source>
</evidence>
<dbReference type="InterPro" id="IPR005128">
    <property type="entry name" value="Acetolactate_a_deCO2ase"/>
</dbReference>
<evidence type="ECO:0000256" key="2">
    <source>
        <dbReference type="ARBA" id="ARBA00005170"/>
    </source>
</evidence>
<name>A0A7G9Z5S5_9EURY</name>